<reference evidence="2" key="1">
    <citation type="submission" date="2021-04" db="EMBL/GenBank/DDBJ databases">
        <title>Draft genome assembly of strain Phenylobacterium sp. 20VBR1 using MiniION and Illumina platforms.</title>
        <authorList>
            <person name="Thomas F.A."/>
            <person name="Krishnan K.P."/>
            <person name="Sinha R.K."/>
        </authorList>
    </citation>
    <scope>NUCLEOTIDE SEQUENCE</scope>
    <source>
        <strain evidence="2">20VBR1</strain>
    </source>
</reference>
<sequence>MTLWGDLIGRLRPQVGLAAVAAGVALAMLSGMLTPVDDGLATLRFQALQRAPSHQITVVEIDVPSLRAAGHWPWGRDRFATAIGNLQAAGAKVVAFDVDFSATSTSARDAALADAIAARPGSVILPTFVQPVRGTDGGSSLVETSPLRGLSTEALLASVNIPVDADGRVRRYTYGFGAEDTYRPSMGASLAQTPLQRRDSFLIDYGARVREIDHLSFDDVYSNRFDPKLVRGRSILIGATALELGDEFATPQAGTVNGVYIHALAFENLTSGRALMAPPAWMTFALACLLILLLRADRELSLGALTRRHIAAGVGLLTLPVFLQNLAPVSPSVAPLVAAQLLCLLWATRAELARRARSIVAEREAGLLHQALHEPETGLPNRRALLTEIGMRMQQGDGGALAVVAIGIDRYPTMRGAVGYSLSNLIVRGVAARLEAVCGDSQVAHLSTSVLGLVLQRADVATLLTDLRRLEDLDPGHEVAGHPVDAFIKLGVSRQLSPQDDAERLLENAALALDEARRQNSRVVTYQADAYADPSLNLALMSEMRRGLHAGDLSLHYQSKVSTADGEVHGVEALIRWKHPSRGNIPPDSFIGIAEETGNIRELTEWTLARALEDRATLSAAGHDVIVSVNISGRLLADRSFCDHVQAMVASRDHGLCLEITETAVIENPTAATASIAAFRAAGLKVSIDDYGVGLSSLSYLKMLHADELKIDKSLVVAVAESQRDRLILKSTIDLAHSLGMSVVAEGVETAEVQAALALLGCDAIQGYLISRPVPLTDLTDFLTGWGQNPRRAAVG</sequence>
<dbReference type="Gene3D" id="3.30.70.270">
    <property type="match status" value="1"/>
</dbReference>
<dbReference type="Pfam" id="PF00563">
    <property type="entry name" value="EAL"/>
    <property type="match status" value="1"/>
</dbReference>
<dbReference type="RefSeq" id="WP_215338839.1">
    <property type="nucleotide sequence ID" value="NZ_JAGSGD010000001.1"/>
</dbReference>
<dbReference type="SUPFAM" id="SSF141868">
    <property type="entry name" value="EAL domain-like"/>
    <property type="match status" value="1"/>
</dbReference>
<dbReference type="PANTHER" id="PTHR33121:SF79">
    <property type="entry name" value="CYCLIC DI-GMP PHOSPHODIESTERASE PDED-RELATED"/>
    <property type="match status" value="1"/>
</dbReference>
<dbReference type="InterPro" id="IPR029787">
    <property type="entry name" value="Nucleotide_cyclase"/>
</dbReference>
<dbReference type="InterPro" id="IPR001633">
    <property type="entry name" value="EAL_dom"/>
</dbReference>
<organism evidence="2 3">
    <name type="scientific">Phenylobacterium glaciei</name>
    <dbReference type="NCBI Taxonomy" id="2803784"/>
    <lineage>
        <taxon>Bacteria</taxon>
        <taxon>Pseudomonadati</taxon>
        <taxon>Pseudomonadota</taxon>
        <taxon>Alphaproteobacteria</taxon>
        <taxon>Caulobacterales</taxon>
        <taxon>Caulobacteraceae</taxon>
        <taxon>Phenylobacterium</taxon>
    </lineage>
</organism>
<keyword evidence="3" id="KW-1185">Reference proteome</keyword>
<dbReference type="Pfam" id="PF00990">
    <property type="entry name" value="GGDEF"/>
    <property type="match status" value="1"/>
</dbReference>
<dbReference type="InterPro" id="IPR043128">
    <property type="entry name" value="Rev_trsase/Diguanyl_cyclase"/>
</dbReference>
<evidence type="ECO:0000313" key="2">
    <source>
        <dbReference type="EMBL" id="MBR7618850.1"/>
    </source>
</evidence>
<dbReference type="AlphaFoldDB" id="A0A941CY57"/>
<dbReference type="GO" id="GO:0071111">
    <property type="term" value="F:cyclic-guanylate-specific phosphodiesterase activity"/>
    <property type="evidence" value="ECO:0007669"/>
    <property type="project" value="InterPro"/>
</dbReference>
<dbReference type="SMART" id="SM00052">
    <property type="entry name" value="EAL"/>
    <property type="match status" value="1"/>
</dbReference>
<proteinExistence type="predicted"/>
<dbReference type="InterPro" id="IPR000160">
    <property type="entry name" value="GGDEF_dom"/>
</dbReference>
<dbReference type="PROSITE" id="PS50883">
    <property type="entry name" value="EAL"/>
    <property type="match status" value="1"/>
</dbReference>
<dbReference type="SUPFAM" id="SSF55073">
    <property type="entry name" value="Nucleotide cyclase"/>
    <property type="match status" value="1"/>
</dbReference>
<accession>A0A941CY57</accession>
<comment type="caution">
    <text evidence="2">The sequence shown here is derived from an EMBL/GenBank/DDBJ whole genome shotgun (WGS) entry which is preliminary data.</text>
</comment>
<dbReference type="CDD" id="cd01948">
    <property type="entry name" value="EAL"/>
    <property type="match status" value="1"/>
</dbReference>
<dbReference type="SMART" id="SM00267">
    <property type="entry name" value="GGDEF"/>
    <property type="match status" value="1"/>
</dbReference>
<dbReference type="InterPro" id="IPR050706">
    <property type="entry name" value="Cyclic-di-GMP_PDE-like"/>
</dbReference>
<protein>
    <submittedName>
        <fullName evidence="2">EAL domain-containing protein</fullName>
    </submittedName>
</protein>
<gene>
    <name evidence="2" type="ORF">JKL49_05565</name>
</gene>
<dbReference type="Gene3D" id="3.20.20.450">
    <property type="entry name" value="EAL domain"/>
    <property type="match status" value="1"/>
</dbReference>
<evidence type="ECO:0000259" key="1">
    <source>
        <dbReference type="PROSITE" id="PS50883"/>
    </source>
</evidence>
<dbReference type="EMBL" id="JAGSGD010000001">
    <property type="protein sequence ID" value="MBR7618850.1"/>
    <property type="molecule type" value="Genomic_DNA"/>
</dbReference>
<dbReference type="SMART" id="SM01080">
    <property type="entry name" value="CHASE2"/>
    <property type="match status" value="1"/>
</dbReference>
<name>A0A941CY57_9CAUL</name>
<evidence type="ECO:0000313" key="3">
    <source>
        <dbReference type="Proteomes" id="UP000622580"/>
    </source>
</evidence>
<dbReference type="InterPro" id="IPR035919">
    <property type="entry name" value="EAL_sf"/>
</dbReference>
<dbReference type="Pfam" id="PF05226">
    <property type="entry name" value="CHASE2"/>
    <property type="match status" value="1"/>
</dbReference>
<feature type="domain" description="EAL" evidence="1">
    <location>
        <begin position="537"/>
        <end position="787"/>
    </location>
</feature>
<dbReference type="InterPro" id="IPR007890">
    <property type="entry name" value="CHASE2"/>
</dbReference>
<dbReference type="Proteomes" id="UP000622580">
    <property type="component" value="Unassembled WGS sequence"/>
</dbReference>
<dbReference type="PANTHER" id="PTHR33121">
    <property type="entry name" value="CYCLIC DI-GMP PHOSPHODIESTERASE PDEF"/>
    <property type="match status" value="1"/>
</dbReference>